<comment type="caution">
    <text evidence="1">The sequence shown here is derived from an EMBL/GenBank/DDBJ whole genome shotgun (WGS) entry which is preliminary data.</text>
</comment>
<protein>
    <submittedName>
        <fullName evidence="1">Aconitate hydratase</fullName>
        <ecNumber evidence="1">4.2.1.3</ecNumber>
    </submittedName>
</protein>
<organism evidence="1 2">
    <name type="scientific">Lentisphaera araneosa HTCC2155</name>
    <dbReference type="NCBI Taxonomy" id="313628"/>
    <lineage>
        <taxon>Bacteria</taxon>
        <taxon>Pseudomonadati</taxon>
        <taxon>Lentisphaerota</taxon>
        <taxon>Lentisphaeria</taxon>
        <taxon>Lentisphaerales</taxon>
        <taxon>Lentisphaeraceae</taxon>
        <taxon>Lentisphaera</taxon>
    </lineage>
</organism>
<dbReference type="EC" id="4.2.1.3" evidence="1"/>
<reference evidence="1 2" key="1">
    <citation type="journal article" date="2010" name="J. Bacteriol.">
        <title>Genome sequence of Lentisphaera araneosa HTCC2155T, the type species of the order Lentisphaerales in the phylum Lentisphaerae.</title>
        <authorList>
            <person name="Thrash J.C."/>
            <person name="Cho J.C."/>
            <person name="Vergin K.L."/>
            <person name="Morris R.M."/>
            <person name="Giovannoni S.J."/>
        </authorList>
    </citation>
    <scope>NUCLEOTIDE SEQUENCE [LARGE SCALE GENOMIC DNA]</scope>
    <source>
        <strain evidence="1 2">HTCC2155</strain>
    </source>
</reference>
<name>A6DS03_9BACT</name>
<gene>
    <name evidence="1" type="ORF">LNTAR_08146</name>
</gene>
<dbReference type="Proteomes" id="UP000004947">
    <property type="component" value="Unassembled WGS sequence"/>
</dbReference>
<accession>A6DS03</accession>
<dbReference type="RefSeq" id="WP_007280621.1">
    <property type="nucleotide sequence ID" value="NZ_ABCK01000027.1"/>
</dbReference>
<dbReference type="GO" id="GO:0003994">
    <property type="term" value="F:aconitate hydratase activity"/>
    <property type="evidence" value="ECO:0007669"/>
    <property type="project" value="UniProtKB-EC"/>
</dbReference>
<proteinExistence type="predicted"/>
<evidence type="ECO:0000313" key="2">
    <source>
        <dbReference type="Proteomes" id="UP000004947"/>
    </source>
</evidence>
<dbReference type="AlphaFoldDB" id="A6DS03"/>
<evidence type="ECO:0000313" key="1">
    <source>
        <dbReference type="EMBL" id="EDM25578.1"/>
    </source>
</evidence>
<sequence length="615" mass="70763">MSHFLLKTFILIQLVSTIGFATEKEVKSLSDLIHKQMFVEKKKARQMSIIIDPLYADHDYGYQLKLKTFIFHDKSKINYDKTVTIDSSNQIDIPITFASKPIDIPVSLTAECTQKTFPYSSPVEFSLKDKAKQVKLPNGEVLKLTSINRRSFKFETPENFIFQFIAYDKKGTPIVETSKNEFAIAKSDKQNPLHKIKVTLKAQVYKKPLMLSLNFDSVYAKKLDTLPSDRFFTREDISKRLTPPTPSIITDEALNALNYQLIDNKIVLSKEKQAFSFKDHMNIINDESIVLLGKAYIKKLSATYLEEDFTKTIDLSKRKETLLAILKTRILAPSEQLKIEVTRKANKDSQTITIDDEHSLQVYFNENHLTYQFMKNEQVVQLSDITPFAVTFEAVYNKEGIALLKAKNNCYWGYPEKLVISVPTKAKTKVIDQVINLQKLTQIQEDQLLSNYGKIQKVAQAMASIHSISNFLPQENNIVFAEDLASLYYLNQNDSKVTTKYSLELVRSDPKGLADYKYQVMPYMGYYITVNNKIETSDSSFDDIQKFESSKDFSYNGDYLDFIGVKKKDWGLIAIPVDPTTMPHLYSNYEQYYKFFDKQQDAKPISVWKSGWSSL</sequence>
<dbReference type="EMBL" id="ABCK01000027">
    <property type="protein sequence ID" value="EDM25578.1"/>
    <property type="molecule type" value="Genomic_DNA"/>
</dbReference>
<keyword evidence="2" id="KW-1185">Reference proteome</keyword>
<keyword evidence="1" id="KW-0456">Lyase</keyword>